<accession>A0ABM9PLX5</accession>
<comment type="caution">
    <text evidence="1">The sequence shown here is derived from an EMBL/GenBank/DDBJ whole genome shotgun (WGS) entry which is preliminary data.</text>
</comment>
<keyword evidence="2" id="KW-1185">Reference proteome</keyword>
<protein>
    <submittedName>
        <fullName evidence="1">Uncharacterized protein</fullName>
    </submittedName>
</protein>
<proteinExistence type="predicted"/>
<dbReference type="Proteomes" id="UP001497602">
    <property type="component" value="Unassembled WGS sequence"/>
</dbReference>
<reference evidence="1 2" key="1">
    <citation type="submission" date="2024-05" db="EMBL/GenBank/DDBJ databases">
        <authorList>
            <person name="Duchaud E."/>
        </authorList>
    </citation>
    <scope>NUCLEOTIDE SEQUENCE [LARGE SCALE GENOMIC DNA]</scope>
    <source>
        <strain evidence="1">Ena-SAMPLE-TAB-13-05-2024-13:56:06:370-140305</strain>
    </source>
</reference>
<organism evidence="1 2">
    <name type="scientific">Tenacibaculum vairaonense</name>
    <dbReference type="NCBI Taxonomy" id="3137860"/>
    <lineage>
        <taxon>Bacteria</taxon>
        <taxon>Pseudomonadati</taxon>
        <taxon>Bacteroidota</taxon>
        <taxon>Flavobacteriia</taxon>
        <taxon>Flavobacteriales</taxon>
        <taxon>Flavobacteriaceae</taxon>
        <taxon>Tenacibaculum</taxon>
    </lineage>
</organism>
<name>A0ABM9PLX5_9FLAO</name>
<evidence type="ECO:0000313" key="2">
    <source>
        <dbReference type="Proteomes" id="UP001497602"/>
    </source>
</evidence>
<dbReference type="RefSeq" id="WP_348738426.1">
    <property type="nucleotide sequence ID" value="NZ_CAXJRC010000019.1"/>
</dbReference>
<evidence type="ECO:0000313" key="1">
    <source>
        <dbReference type="EMBL" id="CAL2106681.1"/>
    </source>
</evidence>
<gene>
    <name evidence="1" type="ORF">T190115A13A_270038</name>
</gene>
<sequence>MMKSVRIDINTAMSICVRNGVKVFPVVKGRGFVINVEDNGKIIEYDKLVDSSKVATAMTKVYKHFALKIKQGNDA</sequence>
<dbReference type="EMBL" id="CAXJRC010000019">
    <property type="protein sequence ID" value="CAL2106681.1"/>
    <property type="molecule type" value="Genomic_DNA"/>
</dbReference>